<sequence>MQTISDEGIKLIKFLEGLRLQAYLCEAGGLRRDRSACRTAKQPERGRYGHKNVRNNSRTRCGGCA</sequence>
<proteinExistence type="predicted"/>
<reference evidence="2" key="1">
    <citation type="submission" date="2021-11" db="EMBL/GenBank/DDBJ databases">
        <authorList>
            <person name="Denance N."/>
            <person name="Briand M."/>
            <person name="Dupas E."/>
            <person name="Durand K."/>
            <person name="Legendre B."/>
            <person name="Cunty A."/>
            <person name="Donnadieu C."/>
            <person name="Lopez Roques C."/>
            <person name="Cesbron S."/>
            <person name="Jacques M.A."/>
        </authorList>
    </citation>
    <scope>NUCLEOTIDE SEQUENCE</scope>
    <source>
        <strain evidence="2">CFBP8070</strain>
    </source>
</reference>
<comment type="caution">
    <text evidence="2">The sequence shown here is derived from an EMBL/GenBank/DDBJ whole genome shotgun (WGS) entry which is preliminary data.</text>
</comment>
<evidence type="ECO:0000313" key="3">
    <source>
        <dbReference type="Proteomes" id="UP001220702"/>
    </source>
</evidence>
<name>A0AAW6HYQ3_XYLFS</name>
<evidence type="ECO:0000256" key="1">
    <source>
        <dbReference type="SAM" id="MobiDB-lite"/>
    </source>
</evidence>
<dbReference type="AlphaFoldDB" id="A0AAW6HYQ3"/>
<gene>
    <name evidence="2" type="ORF">LOK82_13095</name>
</gene>
<dbReference type="Proteomes" id="UP001220702">
    <property type="component" value="Unassembled WGS sequence"/>
</dbReference>
<dbReference type="SUPFAM" id="SSF53955">
    <property type="entry name" value="Lysozyme-like"/>
    <property type="match status" value="1"/>
</dbReference>
<dbReference type="InterPro" id="IPR023346">
    <property type="entry name" value="Lysozyme-like_dom_sf"/>
</dbReference>
<reference evidence="2" key="2">
    <citation type="journal article" date="2023" name="Commun. Biol.">
        <title>Suspicions of two bridgehead invasions of Xylella fastidiosa subsp. multiplex in France.</title>
        <authorList>
            <person name="Dupas E."/>
            <person name="Durand K."/>
            <person name="Rieux A."/>
            <person name="Briand M."/>
            <person name="Pruvost O."/>
            <person name="Cunty A."/>
            <person name="Denance N."/>
            <person name="Donnadieu C."/>
            <person name="Legendre B."/>
            <person name="Lopez-Roques C."/>
            <person name="Cesbron S."/>
            <person name="Ravigne V."/>
            <person name="Jacques M.A."/>
        </authorList>
    </citation>
    <scope>NUCLEOTIDE SEQUENCE</scope>
    <source>
        <strain evidence="2">CFBP8070</strain>
    </source>
</reference>
<feature type="region of interest" description="Disordered" evidence="1">
    <location>
        <begin position="38"/>
        <end position="65"/>
    </location>
</feature>
<dbReference type="RefSeq" id="WP_225621804.1">
    <property type="nucleotide sequence ID" value="NZ_CP047134.1"/>
</dbReference>
<organism evidence="2 3">
    <name type="scientific">Xylella fastidiosa subsp. multiplex</name>
    <dbReference type="NCBI Taxonomy" id="644357"/>
    <lineage>
        <taxon>Bacteria</taxon>
        <taxon>Pseudomonadati</taxon>
        <taxon>Pseudomonadota</taxon>
        <taxon>Gammaproteobacteria</taxon>
        <taxon>Lysobacterales</taxon>
        <taxon>Lysobacteraceae</taxon>
        <taxon>Xylella</taxon>
    </lineage>
</organism>
<dbReference type="EMBL" id="JAJKGN010000002">
    <property type="protein sequence ID" value="MDC6409494.1"/>
    <property type="molecule type" value="Genomic_DNA"/>
</dbReference>
<feature type="compositionally biased region" description="Basic and acidic residues" evidence="1">
    <location>
        <begin position="38"/>
        <end position="47"/>
    </location>
</feature>
<evidence type="ECO:0000313" key="2">
    <source>
        <dbReference type="EMBL" id="MDC6409494.1"/>
    </source>
</evidence>
<accession>A0AAW6HYQ3</accession>
<protein>
    <submittedName>
        <fullName evidence="2">Uncharacterized protein</fullName>
    </submittedName>
</protein>